<feature type="transmembrane region" description="Helical" evidence="1">
    <location>
        <begin position="84"/>
        <end position="101"/>
    </location>
</feature>
<dbReference type="AlphaFoldDB" id="A0A174B579"/>
<dbReference type="Proteomes" id="UP000095594">
    <property type="component" value="Unassembled WGS sequence"/>
</dbReference>
<reference evidence="3 4" key="1">
    <citation type="submission" date="2015-09" db="EMBL/GenBank/DDBJ databases">
        <authorList>
            <consortium name="Pathogen Informatics"/>
        </authorList>
    </citation>
    <scope>NUCLEOTIDE SEQUENCE [LARGE SCALE GENOMIC DNA]</scope>
    <source>
        <strain evidence="3 4">2789STDY5834856</strain>
    </source>
</reference>
<accession>A0A174B579</accession>
<evidence type="ECO:0000259" key="2">
    <source>
        <dbReference type="Pfam" id="PF10882"/>
    </source>
</evidence>
<feature type="transmembrane region" description="Helical" evidence="1">
    <location>
        <begin position="216"/>
        <end position="240"/>
    </location>
</feature>
<dbReference type="EMBL" id="CYZX01000004">
    <property type="protein sequence ID" value="CUN94896.1"/>
    <property type="molecule type" value="Genomic_DNA"/>
</dbReference>
<evidence type="ECO:0000313" key="4">
    <source>
        <dbReference type="Proteomes" id="UP000095594"/>
    </source>
</evidence>
<feature type="domain" description="Bacterial Pleckstrin homology" evidence="2">
    <location>
        <begin position="355"/>
        <end position="439"/>
    </location>
</feature>
<keyword evidence="1" id="KW-0472">Membrane</keyword>
<feature type="transmembrane region" description="Helical" evidence="1">
    <location>
        <begin position="142"/>
        <end position="161"/>
    </location>
</feature>
<dbReference type="Pfam" id="PF10882">
    <property type="entry name" value="bPH_5"/>
    <property type="match status" value="1"/>
</dbReference>
<dbReference type="InterPro" id="IPR027783">
    <property type="entry name" value="Bacterial_PH-related"/>
</dbReference>
<organism evidence="3 4">
    <name type="scientific">Clostridium disporicum</name>
    <dbReference type="NCBI Taxonomy" id="84024"/>
    <lineage>
        <taxon>Bacteria</taxon>
        <taxon>Bacillati</taxon>
        <taxon>Bacillota</taxon>
        <taxon>Clostridia</taxon>
        <taxon>Eubacteriales</taxon>
        <taxon>Clostridiaceae</taxon>
        <taxon>Clostridium</taxon>
    </lineage>
</organism>
<feature type="transmembrane region" description="Helical" evidence="1">
    <location>
        <begin position="167"/>
        <end position="190"/>
    </location>
</feature>
<evidence type="ECO:0000256" key="1">
    <source>
        <dbReference type="SAM" id="Phobius"/>
    </source>
</evidence>
<feature type="transmembrane region" description="Helical" evidence="1">
    <location>
        <begin position="6"/>
        <end position="22"/>
    </location>
</feature>
<feature type="transmembrane region" description="Helical" evidence="1">
    <location>
        <begin position="328"/>
        <end position="348"/>
    </location>
</feature>
<protein>
    <submittedName>
        <fullName evidence="3">Membrane protein</fullName>
    </submittedName>
</protein>
<proteinExistence type="predicted"/>
<dbReference type="RefSeq" id="WP_055263970.1">
    <property type="nucleotide sequence ID" value="NZ_CABIXQ010000004.1"/>
</dbReference>
<evidence type="ECO:0000313" key="3">
    <source>
        <dbReference type="EMBL" id="CUN94896.1"/>
    </source>
</evidence>
<feature type="transmembrane region" description="Helical" evidence="1">
    <location>
        <begin position="246"/>
        <end position="266"/>
    </location>
</feature>
<keyword evidence="1" id="KW-1133">Transmembrane helix</keyword>
<sequence length="461" mass="53443">MIFDLILGSAILVALIAFYFENNTATKAKNGVLLGVTLPYSEIKNKDVLQIVEEYKKGNKIFALIGIIVFFPIVLIKYPSLKMIYLFIWIFFMELLSYKLFDKYNKRLKILKIENKWFISQTRLLTIDTEVTRLKDKMPVSALWFIPSIIISLIPIAIVVINKNFSFGLLISASTGFIGTVIFIIVYRVYCKKPTEIYSEDSKVNIAYNLIYKRMWTMGTVVAATVQSIGMLFIFLPMTLNSNSTILLILSAIVPATIIFVGIYYINNKVTEEQNRLINTSNNPIYVDNDEYWFRDIYNNPNDRRYIVEPRVGYKMTYNLGTKKGRRIFYGMYIFVAILLVGISIMTLRLDFSKMKIVINNEVVKIETPSYGFDFNIDQIEEVKMVDSIKVNIRTNGAATDKYSIGYFDVEGYGNCRLYIYDKKNPYIMVKVKDEGYIFIAGTSKEETERYYEEFIKNVIR</sequence>
<feature type="transmembrane region" description="Helical" evidence="1">
    <location>
        <begin position="61"/>
        <end position="78"/>
    </location>
</feature>
<name>A0A174B579_9CLOT</name>
<gene>
    <name evidence="3" type="ORF">ERS852471_00698</name>
</gene>
<dbReference type="OrthoDB" id="157646at2"/>
<keyword evidence="1" id="KW-0812">Transmembrane</keyword>